<dbReference type="Pfam" id="PF00135">
    <property type="entry name" value="COesterase"/>
    <property type="match status" value="1"/>
</dbReference>
<dbReference type="PANTHER" id="PTHR43142">
    <property type="entry name" value="CARBOXYLIC ESTER HYDROLASE"/>
    <property type="match status" value="1"/>
</dbReference>
<feature type="domain" description="Carboxylesterase type B" evidence="5">
    <location>
        <begin position="14"/>
        <end position="270"/>
    </location>
</feature>
<evidence type="ECO:0000256" key="1">
    <source>
        <dbReference type="ARBA" id="ARBA00005964"/>
    </source>
</evidence>
<organism evidence="6 7">
    <name type="scientific">Laodelphax striatellus</name>
    <name type="common">Small brown planthopper</name>
    <name type="synonym">Delphax striatella</name>
    <dbReference type="NCBI Taxonomy" id="195883"/>
    <lineage>
        <taxon>Eukaryota</taxon>
        <taxon>Metazoa</taxon>
        <taxon>Ecdysozoa</taxon>
        <taxon>Arthropoda</taxon>
        <taxon>Hexapoda</taxon>
        <taxon>Insecta</taxon>
        <taxon>Pterygota</taxon>
        <taxon>Neoptera</taxon>
        <taxon>Paraneoptera</taxon>
        <taxon>Hemiptera</taxon>
        <taxon>Auchenorrhyncha</taxon>
        <taxon>Fulgoroidea</taxon>
        <taxon>Delphacidae</taxon>
        <taxon>Criomorphinae</taxon>
        <taxon>Laodelphax</taxon>
    </lineage>
</organism>
<comment type="caution">
    <text evidence="6">The sequence shown here is derived from an EMBL/GenBank/DDBJ whole genome shotgun (WGS) entry which is preliminary data.</text>
</comment>
<evidence type="ECO:0000313" key="7">
    <source>
        <dbReference type="Proteomes" id="UP000291343"/>
    </source>
</evidence>
<keyword evidence="3" id="KW-0378">Hydrolase</keyword>
<comment type="similarity">
    <text evidence="1">Belongs to the type-B carboxylesterase/lipase family.</text>
</comment>
<dbReference type="EMBL" id="QKKF02010319">
    <property type="protein sequence ID" value="RZF44635.1"/>
    <property type="molecule type" value="Genomic_DNA"/>
</dbReference>
<dbReference type="SMR" id="A0A482XF20"/>
<dbReference type="PANTHER" id="PTHR43142:SF1">
    <property type="entry name" value="CARBOXYLIC ESTER HYDROLASE"/>
    <property type="match status" value="1"/>
</dbReference>
<name>A0A482XF20_LAOST</name>
<keyword evidence="7" id="KW-1185">Reference proteome</keyword>
<dbReference type="Proteomes" id="UP000291343">
    <property type="component" value="Unassembled WGS sequence"/>
</dbReference>
<dbReference type="STRING" id="195883.A0A482XF20"/>
<evidence type="ECO:0000259" key="5">
    <source>
        <dbReference type="Pfam" id="PF00135"/>
    </source>
</evidence>
<dbReference type="InterPro" id="IPR029058">
    <property type="entry name" value="AB_hydrolase_fold"/>
</dbReference>
<dbReference type="OrthoDB" id="6613844at2759"/>
<evidence type="ECO:0000313" key="6">
    <source>
        <dbReference type="EMBL" id="RZF44635.1"/>
    </source>
</evidence>
<accession>A0A482XF20</accession>
<dbReference type="Gene3D" id="3.40.50.1820">
    <property type="entry name" value="alpha/beta hydrolase"/>
    <property type="match status" value="1"/>
</dbReference>
<keyword evidence="2" id="KW-0719">Serine esterase</keyword>
<dbReference type="InterPro" id="IPR002018">
    <property type="entry name" value="CarbesteraseB"/>
</dbReference>
<dbReference type="GO" id="GO:0052689">
    <property type="term" value="F:carboxylic ester hydrolase activity"/>
    <property type="evidence" value="ECO:0007669"/>
    <property type="project" value="UniProtKB-KW"/>
</dbReference>
<dbReference type="InParanoid" id="A0A482XF20"/>
<dbReference type="AlphaFoldDB" id="A0A482XF20"/>
<gene>
    <name evidence="6" type="ORF">LSTR_LSTR000587</name>
</gene>
<proteinExistence type="inferred from homology"/>
<evidence type="ECO:0000256" key="3">
    <source>
        <dbReference type="ARBA" id="ARBA00022801"/>
    </source>
</evidence>
<reference evidence="6 7" key="1">
    <citation type="journal article" date="2017" name="Gigascience">
        <title>Genome sequence of the small brown planthopper, Laodelphax striatellus.</title>
        <authorList>
            <person name="Zhu J."/>
            <person name="Jiang F."/>
            <person name="Wang X."/>
            <person name="Yang P."/>
            <person name="Bao Y."/>
            <person name="Zhao W."/>
            <person name="Wang W."/>
            <person name="Lu H."/>
            <person name="Wang Q."/>
            <person name="Cui N."/>
            <person name="Li J."/>
            <person name="Chen X."/>
            <person name="Luo L."/>
            <person name="Yu J."/>
            <person name="Kang L."/>
            <person name="Cui F."/>
        </authorList>
    </citation>
    <scope>NUCLEOTIDE SEQUENCE [LARGE SCALE GENOMIC DNA]</scope>
    <source>
        <strain evidence="6">Lst14</strain>
    </source>
</reference>
<keyword evidence="4" id="KW-0325">Glycoprotein</keyword>
<evidence type="ECO:0000256" key="4">
    <source>
        <dbReference type="ARBA" id="ARBA00023180"/>
    </source>
</evidence>
<protein>
    <recommendedName>
        <fullName evidence="5">Carboxylesterase type B domain-containing protein</fullName>
    </recommendedName>
</protein>
<dbReference type="SUPFAM" id="SSF53474">
    <property type="entry name" value="alpha/beta-Hydrolases"/>
    <property type="match status" value="1"/>
</dbReference>
<sequence length="277" mass="32009">MITSRLYSIFQDHFNLPIVVFGPVIEHHNTTGERFLLDDPVQLIKKKLFTHVPVVTGIVKDEFKEWFGWMFTNSEENQHELKILNDNIHEILPSLLLYNDRTDEEKRKITEEFKRFYLNGGTINNSTKDGLGNAFADAIIIHGEHTTAKLLAKYNNAPVYFYMLNYLGRFGHVKDATTGKVMGPTHHDDLIYLFYISKIFPKFNTSDPEAIMVRRLTTLWSNFASSGNPTPTSSPVQWLPIKDNNLKYLDINKDLNMVDGLPYPERMKVWDSLLPVD</sequence>
<evidence type="ECO:0000256" key="2">
    <source>
        <dbReference type="ARBA" id="ARBA00022487"/>
    </source>
</evidence>